<dbReference type="GeneID" id="81361772"/>
<dbReference type="Proteomes" id="UP001149074">
    <property type="component" value="Unassembled WGS sequence"/>
</dbReference>
<dbReference type="AlphaFoldDB" id="A0A9W9JY02"/>
<evidence type="ECO:0000259" key="2">
    <source>
        <dbReference type="Pfam" id="PF01636"/>
    </source>
</evidence>
<sequence length="215" mass="24820">MTMQLYDLEEMAVPRPKQQEKKRKRAQNDPPATPQKSQAGRILKRADEEAIATLNRITDITLPSSFREDGWREERSGKTYSRCGGLFIKKYPKPPRGKFKKSEFQNEFDCLKFLRTEKPGIPVPRPIWAGEMNGYWYLITEYIEGAPFGEITYRLSPDQIDRVIRRIDYIQESVHNIQADAVGGPSGIITTPIPDPSTDHDNMKLVFCHRDLHQN</sequence>
<feature type="region of interest" description="Disordered" evidence="1">
    <location>
        <begin position="1"/>
        <end position="42"/>
    </location>
</feature>
<feature type="domain" description="Aminoglycoside phosphotransferase" evidence="2">
    <location>
        <begin position="99"/>
        <end position="180"/>
    </location>
</feature>
<proteinExistence type="predicted"/>
<reference evidence="3" key="1">
    <citation type="submission" date="2022-11" db="EMBL/GenBank/DDBJ databases">
        <authorList>
            <person name="Petersen C."/>
        </authorList>
    </citation>
    <scope>NUCLEOTIDE SEQUENCE</scope>
    <source>
        <strain evidence="3">IBT 30761</strain>
    </source>
</reference>
<organism evidence="3 4">
    <name type="scientific">Penicillium argentinense</name>
    <dbReference type="NCBI Taxonomy" id="1131581"/>
    <lineage>
        <taxon>Eukaryota</taxon>
        <taxon>Fungi</taxon>
        <taxon>Dikarya</taxon>
        <taxon>Ascomycota</taxon>
        <taxon>Pezizomycotina</taxon>
        <taxon>Eurotiomycetes</taxon>
        <taxon>Eurotiomycetidae</taxon>
        <taxon>Eurotiales</taxon>
        <taxon>Aspergillaceae</taxon>
        <taxon>Penicillium</taxon>
    </lineage>
</organism>
<comment type="caution">
    <text evidence="3">The sequence shown here is derived from an EMBL/GenBank/DDBJ whole genome shotgun (WGS) entry which is preliminary data.</text>
</comment>
<name>A0A9W9JY02_9EURO</name>
<reference evidence="3" key="2">
    <citation type="journal article" date="2023" name="IMA Fungus">
        <title>Comparative genomic study of the Penicillium genus elucidates a diverse pangenome and 15 lateral gene transfer events.</title>
        <authorList>
            <person name="Petersen C."/>
            <person name="Sorensen T."/>
            <person name="Nielsen M.R."/>
            <person name="Sondergaard T.E."/>
            <person name="Sorensen J.L."/>
            <person name="Fitzpatrick D.A."/>
            <person name="Frisvad J.C."/>
            <person name="Nielsen K.L."/>
        </authorList>
    </citation>
    <scope>NUCLEOTIDE SEQUENCE</scope>
    <source>
        <strain evidence="3">IBT 30761</strain>
    </source>
</reference>
<protein>
    <submittedName>
        <fullName evidence="3">Protein kinase-like protein</fullName>
    </submittedName>
</protein>
<keyword evidence="3" id="KW-0418">Kinase</keyword>
<dbReference type="InterPro" id="IPR002575">
    <property type="entry name" value="Aminoglycoside_PTrfase"/>
</dbReference>
<evidence type="ECO:0000313" key="3">
    <source>
        <dbReference type="EMBL" id="KAJ5085531.1"/>
    </source>
</evidence>
<keyword evidence="4" id="KW-1185">Reference proteome</keyword>
<keyword evidence="3" id="KW-0808">Transferase</keyword>
<accession>A0A9W9JY02</accession>
<dbReference type="GO" id="GO:0016301">
    <property type="term" value="F:kinase activity"/>
    <property type="evidence" value="ECO:0007669"/>
    <property type="project" value="UniProtKB-KW"/>
</dbReference>
<dbReference type="Pfam" id="PF01636">
    <property type="entry name" value="APH"/>
    <property type="match status" value="1"/>
</dbReference>
<gene>
    <name evidence="3" type="ORF">N7532_010302</name>
</gene>
<dbReference type="RefSeq" id="XP_056470209.1">
    <property type="nucleotide sequence ID" value="XM_056622793.1"/>
</dbReference>
<dbReference type="SUPFAM" id="SSF56112">
    <property type="entry name" value="Protein kinase-like (PK-like)"/>
    <property type="match status" value="1"/>
</dbReference>
<evidence type="ECO:0000313" key="4">
    <source>
        <dbReference type="Proteomes" id="UP001149074"/>
    </source>
</evidence>
<dbReference type="InterPro" id="IPR011009">
    <property type="entry name" value="Kinase-like_dom_sf"/>
</dbReference>
<dbReference type="EMBL" id="JAPQKI010000010">
    <property type="protein sequence ID" value="KAJ5085531.1"/>
    <property type="molecule type" value="Genomic_DNA"/>
</dbReference>
<evidence type="ECO:0000256" key="1">
    <source>
        <dbReference type="SAM" id="MobiDB-lite"/>
    </source>
</evidence>